<sequence>MIDFKPADEETLLLKETAERFVADHYELALRNVMLTASAGRRPARWAEMADLGWLAAPVGEDAGGLGLTPKQVVPFLSVLGAGLVLEPIGPVAMHCAPTLARALSSTRAEAVLASVLSGESIELIAAGPAGAPVKAGREGDDIVLTGTIPLVIGGAQASVFWIVADCEGVPFLVPVPAEKVWVEEFPLIDGQSAAKVSLQGARCSAADAVTDCEEALAYGNDLAMVGKLAELTGLIDRLYRKTLDYMKLREQFGRPLGRFQVVQHRMADMFIKREEAQSMVDMAAEAMTGEDVALRSKLVAAAQVKIYDNARAVLRDAVQLHGGMGVTDELPVGHMVKRMLMLTQLDGGRQAALGKFRKAA</sequence>
<dbReference type="InterPro" id="IPR036250">
    <property type="entry name" value="AcylCo_DH-like_C"/>
</dbReference>
<evidence type="ECO:0000256" key="1">
    <source>
        <dbReference type="ARBA" id="ARBA00001974"/>
    </source>
</evidence>
<dbReference type="RefSeq" id="WP_207141573.1">
    <property type="nucleotide sequence ID" value="NZ_JAEKJZ010000003.1"/>
</dbReference>
<dbReference type="Pfam" id="PF02771">
    <property type="entry name" value="Acyl-CoA_dh_N"/>
    <property type="match status" value="1"/>
</dbReference>
<keyword evidence="4" id="KW-0274">FAD</keyword>
<evidence type="ECO:0000313" key="9">
    <source>
        <dbReference type="Proteomes" id="UP000664096"/>
    </source>
</evidence>
<proteinExistence type="inferred from homology"/>
<protein>
    <submittedName>
        <fullName evidence="8">Acyl-CoA dehydrogenase family protein</fullName>
    </submittedName>
</protein>
<dbReference type="CDD" id="cd00567">
    <property type="entry name" value="ACAD"/>
    <property type="match status" value="1"/>
</dbReference>
<comment type="cofactor">
    <cofactor evidence="1">
        <name>FAD</name>
        <dbReference type="ChEBI" id="CHEBI:57692"/>
    </cofactor>
</comment>
<dbReference type="AlphaFoldDB" id="A0A939J4K9"/>
<evidence type="ECO:0000256" key="3">
    <source>
        <dbReference type="ARBA" id="ARBA00022630"/>
    </source>
</evidence>
<keyword evidence="3" id="KW-0285">Flavoprotein</keyword>
<dbReference type="InterPro" id="IPR037069">
    <property type="entry name" value="AcylCoA_DH/ox_N_sf"/>
</dbReference>
<evidence type="ECO:0000313" key="8">
    <source>
        <dbReference type="EMBL" id="MBN9671712.1"/>
    </source>
</evidence>
<dbReference type="Proteomes" id="UP000664096">
    <property type="component" value="Unassembled WGS sequence"/>
</dbReference>
<dbReference type="PANTHER" id="PTHR43884:SF20">
    <property type="entry name" value="ACYL-COA DEHYDROGENASE FADE28"/>
    <property type="match status" value="1"/>
</dbReference>
<evidence type="ECO:0000259" key="6">
    <source>
        <dbReference type="Pfam" id="PF00441"/>
    </source>
</evidence>
<accession>A0A939J4K9</accession>
<organism evidence="8 9">
    <name type="scientific">Roseibium aggregatum</name>
    <dbReference type="NCBI Taxonomy" id="187304"/>
    <lineage>
        <taxon>Bacteria</taxon>
        <taxon>Pseudomonadati</taxon>
        <taxon>Pseudomonadota</taxon>
        <taxon>Alphaproteobacteria</taxon>
        <taxon>Hyphomicrobiales</taxon>
        <taxon>Stappiaceae</taxon>
        <taxon>Roseibium</taxon>
    </lineage>
</organism>
<dbReference type="InterPro" id="IPR013786">
    <property type="entry name" value="AcylCoA_DH/ox_N"/>
</dbReference>
<dbReference type="InterPro" id="IPR009100">
    <property type="entry name" value="AcylCoA_DH/oxidase_NM_dom_sf"/>
</dbReference>
<reference evidence="8" key="1">
    <citation type="submission" date="2020-12" db="EMBL/GenBank/DDBJ databases">
        <title>Oil enriched cultivation method for isolating marine PHA-producing bacteria.</title>
        <authorList>
            <person name="Zheng W."/>
            <person name="Yu S."/>
            <person name="Huang Y."/>
        </authorList>
    </citation>
    <scope>NUCLEOTIDE SEQUENCE</scope>
    <source>
        <strain evidence="8">SY-2-12</strain>
    </source>
</reference>
<dbReference type="InterPro" id="IPR046373">
    <property type="entry name" value="Acyl-CoA_Oxase/DH_mid-dom_sf"/>
</dbReference>
<dbReference type="GO" id="GO:0050660">
    <property type="term" value="F:flavin adenine dinucleotide binding"/>
    <property type="evidence" value="ECO:0007669"/>
    <property type="project" value="InterPro"/>
</dbReference>
<dbReference type="Gene3D" id="2.40.110.10">
    <property type="entry name" value="Butyryl-CoA Dehydrogenase, subunit A, domain 2"/>
    <property type="match status" value="1"/>
</dbReference>
<dbReference type="Pfam" id="PF00441">
    <property type="entry name" value="Acyl-CoA_dh_1"/>
    <property type="match status" value="1"/>
</dbReference>
<feature type="domain" description="Acyl-CoA dehydrogenase/oxidase C-terminal" evidence="6">
    <location>
        <begin position="230"/>
        <end position="350"/>
    </location>
</feature>
<evidence type="ECO:0000259" key="7">
    <source>
        <dbReference type="Pfam" id="PF02771"/>
    </source>
</evidence>
<dbReference type="GO" id="GO:0003995">
    <property type="term" value="F:acyl-CoA dehydrogenase activity"/>
    <property type="evidence" value="ECO:0007669"/>
    <property type="project" value="TreeGrafter"/>
</dbReference>
<evidence type="ECO:0000256" key="2">
    <source>
        <dbReference type="ARBA" id="ARBA00009347"/>
    </source>
</evidence>
<dbReference type="PANTHER" id="PTHR43884">
    <property type="entry name" value="ACYL-COA DEHYDROGENASE"/>
    <property type="match status" value="1"/>
</dbReference>
<feature type="domain" description="Acyl-CoA dehydrogenase/oxidase N-terminal" evidence="7">
    <location>
        <begin position="9"/>
        <end position="120"/>
    </location>
</feature>
<comment type="caution">
    <text evidence="8">The sequence shown here is derived from an EMBL/GenBank/DDBJ whole genome shotgun (WGS) entry which is preliminary data.</text>
</comment>
<keyword evidence="5" id="KW-0560">Oxidoreductase</keyword>
<evidence type="ECO:0000256" key="4">
    <source>
        <dbReference type="ARBA" id="ARBA00022827"/>
    </source>
</evidence>
<evidence type="ECO:0000256" key="5">
    <source>
        <dbReference type="ARBA" id="ARBA00023002"/>
    </source>
</evidence>
<dbReference type="SUPFAM" id="SSF47203">
    <property type="entry name" value="Acyl-CoA dehydrogenase C-terminal domain-like"/>
    <property type="match status" value="1"/>
</dbReference>
<dbReference type="EMBL" id="JAEKJZ010000003">
    <property type="protein sequence ID" value="MBN9671712.1"/>
    <property type="molecule type" value="Genomic_DNA"/>
</dbReference>
<dbReference type="SUPFAM" id="SSF56645">
    <property type="entry name" value="Acyl-CoA dehydrogenase NM domain-like"/>
    <property type="match status" value="1"/>
</dbReference>
<dbReference type="Gene3D" id="1.20.140.10">
    <property type="entry name" value="Butyryl-CoA Dehydrogenase, subunit A, domain 3"/>
    <property type="match status" value="1"/>
</dbReference>
<dbReference type="InterPro" id="IPR009075">
    <property type="entry name" value="AcylCo_DH/oxidase_C"/>
</dbReference>
<dbReference type="Gene3D" id="1.10.540.10">
    <property type="entry name" value="Acyl-CoA dehydrogenase/oxidase, N-terminal domain"/>
    <property type="match status" value="1"/>
</dbReference>
<gene>
    <name evidence="8" type="ORF">JF539_15295</name>
</gene>
<name>A0A939J4K9_9HYPH</name>
<comment type="similarity">
    <text evidence="2">Belongs to the acyl-CoA dehydrogenase family.</text>
</comment>